<reference evidence="2" key="1">
    <citation type="submission" date="2023-03" db="EMBL/GenBank/DDBJ databases">
        <title>Actinorhabdospora filicis NBRC 111898.</title>
        <authorList>
            <person name="Ichikawa N."/>
            <person name="Sato H."/>
            <person name="Tonouchi N."/>
        </authorList>
    </citation>
    <scope>NUCLEOTIDE SEQUENCE</scope>
    <source>
        <strain evidence="2">NBRC 111898</strain>
    </source>
</reference>
<evidence type="ECO:0000256" key="1">
    <source>
        <dbReference type="SAM" id="MobiDB-lite"/>
    </source>
</evidence>
<keyword evidence="3" id="KW-1185">Reference proteome</keyword>
<evidence type="ECO:0000313" key="3">
    <source>
        <dbReference type="Proteomes" id="UP001165079"/>
    </source>
</evidence>
<dbReference type="AlphaFoldDB" id="A0A9W6SRK5"/>
<comment type="caution">
    <text evidence="2">The sequence shown here is derived from an EMBL/GenBank/DDBJ whole genome shotgun (WGS) entry which is preliminary data.</text>
</comment>
<organism evidence="2 3">
    <name type="scientific">Actinorhabdospora filicis</name>
    <dbReference type="NCBI Taxonomy" id="1785913"/>
    <lineage>
        <taxon>Bacteria</taxon>
        <taxon>Bacillati</taxon>
        <taxon>Actinomycetota</taxon>
        <taxon>Actinomycetes</taxon>
        <taxon>Micromonosporales</taxon>
        <taxon>Micromonosporaceae</taxon>
        <taxon>Actinorhabdospora</taxon>
    </lineage>
</organism>
<gene>
    <name evidence="2" type="ORF">Afil01_54770</name>
</gene>
<dbReference type="Proteomes" id="UP001165079">
    <property type="component" value="Unassembled WGS sequence"/>
</dbReference>
<sequence length="56" mass="6256">MKLRDFVLLLVFGPLGLLWASGAIIYGRRLKTQRTNPPAPDNPDQPTHPEFPEGLT</sequence>
<evidence type="ECO:0000313" key="2">
    <source>
        <dbReference type="EMBL" id="GLZ80670.1"/>
    </source>
</evidence>
<proteinExistence type="predicted"/>
<accession>A0A9W6SRK5</accession>
<name>A0A9W6SRK5_9ACTN</name>
<protein>
    <submittedName>
        <fullName evidence="2">Uncharacterized protein</fullName>
    </submittedName>
</protein>
<dbReference type="EMBL" id="BSTX01000004">
    <property type="protein sequence ID" value="GLZ80670.1"/>
    <property type="molecule type" value="Genomic_DNA"/>
</dbReference>
<dbReference type="RefSeq" id="WP_285665913.1">
    <property type="nucleotide sequence ID" value="NZ_BSTX01000004.1"/>
</dbReference>
<feature type="region of interest" description="Disordered" evidence="1">
    <location>
        <begin position="32"/>
        <end position="56"/>
    </location>
</feature>